<dbReference type="PANTHER" id="PTHR48098:SF1">
    <property type="entry name" value="DIACYLGLYCEROL ACYLTRANSFERASE_MYCOLYLTRANSFERASE AG85A"/>
    <property type="match status" value="1"/>
</dbReference>
<keyword evidence="1" id="KW-0732">Signal</keyword>
<evidence type="ECO:0000256" key="1">
    <source>
        <dbReference type="SAM" id="SignalP"/>
    </source>
</evidence>
<dbReference type="Gene3D" id="3.40.50.1820">
    <property type="entry name" value="alpha/beta hydrolase"/>
    <property type="match status" value="1"/>
</dbReference>
<dbReference type="RefSeq" id="WP_161894221.1">
    <property type="nucleotide sequence ID" value="NZ_BJOV01000002.1"/>
</dbReference>
<reference evidence="3" key="1">
    <citation type="submission" date="2019-06" db="EMBL/GenBank/DDBJ databases">
        <title>Gordonia isolated from sludge of a wastewater treatment plant.</title>
        <authorList>
            <person name="Tamura T."/>
            <person name="Aoyama K."/>
            <person name="Kang Y."/>
            <person name="Saito S."/>
            <person name="Akiyama N."/>
            <person name="Yazawa K."/>
            <person name="Gonoi T."/>
            <person name="Mikami Y."/>
        </authorList>
    </citation>
    <scope>NUCLEOTIDE SEQUENCE [LARGE SCALE GENOMIC DNA]</scope>
    <source>
        <strain evidence="3">NBRC 107696</strain>
    </source>
</reference>
<sequence>MFSSRLVRLASVAAAAAVSLVAVPAQVGVSSADVPGSAIVAEKQVNDRRYDLTISSPSMGGDVKVTVLSPSGDAPRPSLYMLDGAGAGVDVSDWITKGGAEEFFADKNVNAVLPAGGAASFYTNWLHKDKKIGRPQWETFLTEELPPLIDARFHGTGGNGVMGLSMGGQSAFTLITRHPDLYRAVASLSGCPTITGSANEAYVTTTVKLNGGDASNMWGQAGGAYWRSHDPQFRLDALRGKTIYLESGSGRRGEPDRVVDYDPKVPRDLVLAIGSGVEIGADRCTREFATSLRQKQIGFTLDLRSVGTHRWEYWKQGLPRMWKAIESGL</sequence>
<dbReference type="InterPro" id="IPR050583">
    <property type="entry name" value="Mycobacterial_A85_antigen"/>
</dbReference>
<protein>
    <recommendedName>
        <fullName evidence="4">Esterase</fullName>
    </recommendedName>
</protein>
<accession>A0A7I9V4Y9</accession>
<dbReference type="Proteomes" id="UP000444960">
    <property type="component" value="Unassembled WGS sequence"/>
</dbReference>
<dbReference type="InterPro" id="IPR029058">
    <property type="entry name" value="AB_hydrolase_fold"/>
</dbReference>
<organism evidence="2 3">
    <name type="scientific">Gordonia spumicola</name>
    <dbReference type="NCBI Taxonomy" id="589161"/>
    <lineage>
        <taxon>Bacteria</taxon>
        <taxon>Bacillati</taxon>
        <taxon>Actinomycetota</taxon>
        <taxon>Actinomycetes</taxon>
        <taxon>Mycobacteriales</taxon>
        <taxon>Gordoniaceae</taxon>
        <taxon>Gordonia</taxon>
    </lineage>
</organism>
<keyword evidence="3" id="KW-1185">Reference proteome</keyword>
<name>A0A7I9V4Y9_9ACTN</name>
<evidence type="ECO:0000313" key="3">
    <source>
        <dbReference type="Proteomes" id="UP000444960"/>
    </source>
</evidence>
<feature type="chain" id="PRO_5039520546" description="Esterase" evidence="1">
    <location>
        <begin position="28"/>
        <end position="329"/>
    </location>
</feature>
<dbReference type="InterPro" id="IPR000801">
    <property type="entry name" value="Esterase-like"/>
</dbReference>
<dbReference type="EMBL" id="BJOV01000002">
    <property type="protein sequence ID" value="GEE00307.1"/>
    <property type="molecule type" value="Genomic_DNA"/>
</dbReference>
<feature type="signal peptide" evidence="1">
    <location>
        <begin position="1"/>
        <end position="27"/>
    </location>
</feature>
<dbReference type="PANTHER" id="PTHR48098">
    <property type="entry name" value="ENTEROCHELIN ESTERASE-RELATED"/>
    <property type="match status" value="1"/>
</dbReference>
<dbReference type="Pfam" id="PF00756">
    <property type="entry name" value="Esterase"/>
    <property type="match status" value="1"/>
</dbReference>
<dbReference type="SUPFAM" id="SSF53474">
    <property type="entry name" value="alpha/beta-Hydrolases"/>
    <property type="match status" value="1"/>
</dbReference>
<gene>
    <name evidence="2" type="ORF">nbrc107696_07530</name>
</gene>
<evidence type="ECO:0008006" key="4">
    <source>
        <dbReference type="Google" id="ProtNLM"/>
    </source>
</evidence>
<dbReference type="AlphaFoldDB" id="A0A7I9V4Y9"/>
<comment type="caution">
    <text evidence="2">The sequence shown here is derived from an EMBL/GenBank/DDBJ whole genome shotgun (WGS) entry which is preliminary data.</text>
</comment>
<evidence type="ECO:0000313" key="2">
    <source>
        <dbReference type="EMBL" id="GEE00307.1"/>
    </source>
</evidence>
<proteinExistence type="predicted"/>
<dbReference type="GO" id="GO:0016747">
    <property type="term" value="F:acyltransferase activity, transferring groups other than amino-acyl groups"/>
    <property type="evidence" value="ECO:0007669"/>
    <property type="project" value="TreeGrafter"/>
</dbReference>
<dbReference type="OrthoDB" id="4510758at2"/>